<dbReference type="PROSITE" id="PS50943">
    <property type="entry name" value="HTH_CROC1"/>
    <property type="match status" value="1"/>
</dbReference>
<dbReference type="EMBL" id="AZMM01018358">
    <property type="protein sequence ID" value="ETJ21063.1"/>
    <property type="molecule type" value="Genomic_DNA"/>
</dbReference>
<comment type="caution">
    <text evidence="2">The sequence shown here is derived from an EMBL/GenBank/DDBJ whole genome shotgun (WGS) entry which is preliminary data.</text>
</comment>
<dbReference type="AlphaFoldDB" id="W1WSB6"/>
<evidence type="ECO:0000313" key="2">
    <source>
        <dbReference type="EMBL" id="ETJ21063.1"/>
    </source>
</evidence>
<gene>
    <name evidence="2" type="ORF">Q604_UNBC18358G0009</name>
</gene>
<organism evidence="2">
    <name type="scientific">human gut metagenome</name>
    <dbReference type="NCBI Taxonomy" id="408170"/>
    <lineage>
        <taxon>unclassified sequences</taxon>
        <taxon>metagenomes</taxon>
        <taxon>organismal metagenomes</taxon>
    </lineage>
</organism>
<feature type="domain" description="HTH cro/C1-type" evidence="1">
    <location>
        <begin position="13"/>
        <end position="66"/>
    </location>
</feature>
<dbReference type="Pfam" id="PF01381">
    <property type="entry name" value="HTH_3"/>
    <property type="match status" value="1"/>
</dbReference>
<reference evidence="2" key="1">
    <citation type="submission" date="2013-12" db="EMBL/GenBank/DDBJ databases">
        <title>A Varibaculum cambriense genome reconstructed from a premature infant gut community with otherwise low bacterial novelty that shifts toward anaerobic metabolism during the third week of life.</title>
        <authorList>
            <person name="Brown C.T."/>
            <person name="Sharon I."/>
            <person name="Thomas B.C."/>
            <person name="Castelle C.J."/>
            <person name="Morowitz M.J."/>
            <person name="Banfield J.F."/>
        </authorList>
    </citation>
    <scope>NUCLEOTIDE SEQUENCE</scope>
</reference>
<dbReference type="InterPro" id="IPR001387">
    <property type="entry name" value="Cro/C1-type_HTH"/>
</dbReference>
<proteinExistence type="predicted"/>
<sequence length="127" mass="14798">MIFPAIHLFAQRLKKARVTAGISQRQLAEATHLCRDTINDYETGYLDSISKESLTKLLTVLDKNILCDDYCIFILNQADNINKLLNTYTFKKLSELLEVHTTTIGHWLHNKFQISRKQYEKIFLLSH</sequence>
<dbReference type="SUPFAM" id="SSF47413">
    <property type="entry name" value="lambda repressor-like DNA-binding domains"/>
    <property type="match status" value="1"/>
</dbReference>
<dbReference type="InterPro" id="IPR010982">
    <property type="entry name" value="Lambda_DNA-bd_dom_sf"/>
</dbReference>
<name>W1WSB6_9ZZZZ</name>
<protein>
    <recommendedName>
        <fullName evidence="1">HTH cro/C1-type domain-containing protein</fullName>
    </recommendedName>
</protein>
<evidence type="ECO:0000259" key="1">
    <source>
        <dbReference type="PROSITE" id="PS50943"/>
    </source>
</evidence>
<dbReference type="SMART" id="SM00530">
    <property type="entry name" value="HTH_XRE"/>
    <property type="match status" value="1"/>
</dbReference>
<dbReference type="CDD" id="cd00093">
    <property type="entry name" value="HTH_XRE"/>
    <property type="match status" value="1"/>
</dbReference>
<accession>W1WSB6</accession>
<dbReference type="GO" id="GO:0003677">
    <property type="term" value="F:DNA binding"/>
    <property type="evidence" value="ECO:0007669"/>
    <property type="project" value="InterPro"/>
</dbReference>
<dbReference type="Gene3D" id="1.10.260.40">
    <property type="entry name" value="lambda repressor-like DNA-binding domains"/>
    <property type="match status" value="1"/>
</dbReference>